<feature type="domain" description="Aldehyde dehydrogenase" evidence="2">
    <location>
        <begin position="27"/>
        <end position="156"/>
    </location>
</feature>
<dbReference type="SUPFAM" id="SSF53720">
    <property type="entry name" value="ALDH-like"/>
    <property type="match status" value="1"/>
</dbReference>
<dbReference type="InterPro" id="IPR015590">
    <property type="entry name" value="Aldehyde_DH_dom"/>
</dbReference>
<dbReference type="InterPro" id="IPR016163">
    <property type="entry name" value="Ald_DH_C"/>
</dbReference>
<accession>A0A5N6U787</accession>
<reference evidence="3 4" key="1">
    <citation type="submission" date="2019-04" db="EMBL/GenBank/DDBJ databases">
        <title>Friends and foes A comparative genomics study of 23 Aspergillus species from section Flavi.</title>
        <authorList>
            <consortium name="DOE Joint Genome Institute"/>
            <person name="Kjaerbolling I."/>
            <person name="Vesth T."/>
            <person name="Frisvad J.C."/>
            <person name="Nybo J.L."/>
            <person name="Theobald S."/>
            <person name="Kildgaard S."/>
            <person name="Isbrandt T."/>
            <person name="Kuo A."/>
            <person name="Sato A."/>
            <person name="Lyhne E.K."/>
            <person name="Kogle M.E."/>
            <person name="Wiebenga A."/>
            <person name="Kun R.S."/>
            <person name="Lubbers R.J."/>
            <person name="Makela M.R."/>
            <person name="Barry K."/>
            <person name="Chovatia M."/>
            <person name="Clum A."/>
            <person name="Daum C."/>
            <person name="Haridas S."/>
            <person name="He G."/>
            <person name="LaButti K."/>
            <person name="Lipzen A."/>
            <person name="Mondo S."/>
            <person name="Riley R."/>
            <person name="Salamov A."/>
            <person name="Simmons B.A."/>
            <person name="Magnuson J.K."/>
            <person name="Henrissat B."/>
            <person name="Mortensen U.H."/>
            <person name="Larsen T.O."/>
            <person name="Devries R.P."/>
            <person name="Grigoriev I.V."/>
            <person name="Machida M."/>
            <person name="Baker S.E."/>
            <person name="Andersen M.R."/>
        </authorList>
    </citation>
    <scope>NUCLEOTIDE SEQUENCE [LARGE SCALE GENOMIC DNA]</scope>
    <source>
        <strain evidence="3 4">IBT 18842</strain>
    </source>
</reference>
<dbReference type="PANTHER" id="PTHR43111">
    <property type="entry name" value="ALDEHYDE DEHYDROGENASE B-RELATED"/>
    <property type="match status" value="1"/>
</dbReference>
<keyword evidence="1" id="KW-0472">Membrane</keyword>
<dbReference type="InterPro" id="IPR016161">
    <property type="entry name" value="Ald_DH/histidinol_DH"/>
</dbReference>
<keyword evidence="4" id="KW-1185">Reference proteome</keyword>
<proteinExistence type="predicted"/>
<evidence type="ECO:0000313" key="4">
    <source>
        <dbReference type="Proteomes" id="UP000325780"/>
    </source>
</evidence>
<evidence type="ECO:0000313" key="3">
    <source>
        <dbReference type="EMBL" id="KAE8154444.1"/>
    </source>
</evidence>
<feature type="transmembrane region" description="Helical" evidence="1">
    <location>
        <begin position="455"/>
        <end position="478"/>
    </location>
</feature>
<protein>
    <submittedName>
        <fullName evidence="3">Aldehyde dehydrogenase PutA</fullName>
    </submittedName>
</protein>
<dbReference type="OrthoDB" id="5596991at2759"/>
<evidence type="ECO:0000259" key="2">
    <source>
        <dbReference type="Pfam" id="PF00171"/>
    </source>
</evidence>
<dbReference type="AlphaFoldDB" id="A0A5N6U787"/>
<organism evidence="3 4">
    <name type="scientific">Aspergillus avenaceus</name>
    <dbReference type="NCBI Taxonomy" id="36643"/>
    <lineage>
        <taxon>Eukaryota</taxon>
        <taxon>Fungi</taxon>
        <taxon>Dikarya</taxon>
        <taxon>Ascomycota</taxon>
        <taxon>Pezizomycotina</taxon>
        <taxon>Eurotiomycetes</taxon>
        <taxon>Eurotiomycetidae</taxon>
        <taxon>Eurotiales</taxon>
        <taxon>Aspergillaceae</taxon>
        <taxon>Aspergillus</taxon>
        <taxon>Aspergillus subgen. Circumdati</taxon>
    </lineage>
</organism>
<dbReference type="Pfam" id="PF00171">
    <property type="entry name" value="Aldedh"/>
    <property type="match status" value="1"/>
</dbReference>
<dbReference type="PANTHER" id="PTHR43111:SF1">
    <property type="entry name" value="ALDEHYDE DEHYDROGENASE B-RELATED"/>
    <property type="match status" value="1"/>
</dbReference>
<sequence>MATLNAESLPPQLSAVVAGNIDGRANNVRYRQRQFHSLQNTILQHADGLKSAIAQDSGHTTEEVETEVCLALGEIRSHYSSLDFEKSIEAEYHVANGQDNLAQRRGVGIVYIIPSGHTVFFSTIAAVAAALAAGNCIIIEVPQTTSRVTSFLRRFLPQALDSDTFAISETRPGPEFLANTLVINQRSTETLGPTLDLASPNNLRTVGIVDRTADVQAAATDLVRARFAFNGRSPYAPDVVLVNQFCMQPFIELVIKHAAKHLGANGRGSQEKTGHLKQDSVLNDVQSYKSVNTIISGTGWSIAQVSERSSPLLQAKVSERLLLLHPVSSLDDAINLCNLSGTHTATYTFASPAAAKYVSESIDAHTAWINHVPFEMLVGPAIPANFPINPSTRYTRESFEVSRPQVVVKSANTILTMKVLDKEASRLKYIQEVFSPLPAVRQRPGHSIGFFEQGIITGGLLGLTSLITFVSGVGYWMYRLR</sequence>
<evidence type="ECO:0000256" key="1">
    <source>
        <dbReference type="SAM" id="Phobius"/>
    </source>
</evidence>
<dbReference type="Gene3D" id="3.40.309.10">
    <property type="entry name" value="Aldehyde Dehydrogenase, Chain A, domain 2"/>
    <property type="match status" value="1"/>
</dbReference>
<gene>
    <name evidence="3" type="ORF">BDV25DRAFT_135878</name>
</gene>
<keyword evidence="1" id="KW-0812">Transmembrane</keyword>
<keyword evidence="1" id="KW-1133">Transmembrane helix</keyword>
<dbReference type="EMBL" id="ML742029">
    <property type="protein sequence ID" value="KAE8154444.1"/>
    <property type="molecule type" value="Genomic_DNA"/>
</dbReference>
<dbReference type="Proteomes" id="UP000325780">
    <property type="component" value="Unassembled WGS sequence"/>
</dbReference>
<dbReference type="Gene3D" id="3.40.605.10">
    <property type="entry name" value="Aldehyde Dehydrogenase, Chain A, domain 1"/>
    <property type="match status" value="1"/>
</dbReference>
<name>A0A5N6U787_ASPAV</name>
<dbReference type="InterPro" id="IPR016162">
    <property type="entry name" value="Ald_DH_N"/>
</dbReference>
<dbReference type="GO" id="GO:0016620">
    <property type="term" value="F:oxidoreductase activity, acting on the aldehyde or oxo group of donors, NAD or NADP as acceptor"/>
    <property type="evidence" value="ECO:0007669"/>
    <property type="project" value="InterPro"/>
</dbReference>